<organism evidence="1 2">
    <name type="scientific">Camellia sinensis</name>
    <name type="common">Tea plant</name>
    <name type="synonym">Thea sinensis</name>
    <dbReference type="NCBI Taxonomy" id="4442"/>
    <lineage>
        <taxon>Eukaryota</taxon>
        <taxon>Viridiplantae</taxon>
        <taxon>Streptophyta</taxon>
        <taxon>Embryophyta</taxon>
        <taxon>Tracheophyta</taxon>
        <taxon>Spermatophyta</taxon>
        <taxon>Magnoliopsida</taxon>
        <taxon>eudicotyledons</taxon>
        <taxon>Gunneridae</taxon>
        <taxon>Pentapetalae</taxon>
        <taxon>asterids</taxon>
        <taxon>Ericales</taxon>
        <taxon>Theaceae</taxon>
        <taxon>Camellia</taxon>
    </lineage>
</organism>
<dbReference type="PANTHER" id="PTHR47475:SF2">
    <property type="entry name" value="CHROMOSOME TRANSMISSION FIDELITY PROTEIN 8"/>
    <property type="match status" value="1"/>
</dbReference>
<gene>
    <name evidence="1" type="ORF">HYC85_001182</name>
</gene>
<dbReference type="InterPro" id="IPR018607">
    <property type="entry name" value="Ctf8"/>
</dbReference>
<sequence length="151" mass="17173">MRIEVKCNCGGENKCEEWAIVELQGVIEPQPDFKDRLQNLPIGHLCRPSSQETYTLTVGYHELMGSKVPLKKPFLVLKKLRQSSSSSSSKEQLEVVGIIRHRILTTTICEGKSQCNRFPCAKLMIDMKFFCGNFRGLKESRQVNSKLSGYF</sequence>
<reference evidence="2" key="1">
    <citation type="journal article" date="2020" name="Nat. Commun.">
        <title>Genome assembly of wild tea tree DASZ reveals pedigree and selection history of tea varieties.</title>
        <authorList>
            <person name="Zhang W."/>
            <person name="Zhang Y."/>
            <person name="Qiu H."/>
            <person name="Guo Y."/>
            <person name="Wan H."/>
            <person name="Zhang X."/>
            <person name="Scossa F."/>
            <person name="Alseekh S."/>
            <person name="Zhang Q."/>
            <person name="Wang P."/>
            <person name="Xu L."/>
            <person name="Schmidt M.H."/>
            <person name="Jia X."/>
            <person name="Li D."/>
            <person name="Zhu A."/>
            <person name="Guo F."/>
            <person name="Chen W."/>
            <person name="Ni D."/>
            <person name="Usadel B."/>
            <person name="Fernie A.R."/>
            <person name="Wen W."/>
        </authorList>
    </citation>
    <scope>NUCLEOTIDE SEQUENCE [LARGE SCALE GENOMIC DNA]</scope>
    <source>
        <strain evidence="2">cv. G240</strain>
    </source>
</reference>
<dbReference type="PANTHER" id="PTHR47475">
    <property type="entry name" value="CHROMOSOME TRANSMISSION FIDELITY PROTEIN 8"/>
    <property type="match status" value="1"/>
</dbReference>
<evidence type="ECO:0000313" key="1">
    <source>
        <dbReference type="EMBL" id="KAF5959973.1"/>
    </source>
</evidence>
<name>A0A7J7I4P6_CAMSI</name>
<dbReference type="EMBL" id="JACBKZ010000001">
    <property type="protein sequence ID" value="KAF5959973.1"/>
    <property type="molecule type" value="Genomic_DNA"/>
</dbReference>
<dbReference type="Pfam" id="PF09696">
    <property type="entry name" value="Ctf8"/>
    <property type="match status" value="1"/>
</dbReference>
<dbReference type="GO" id="GO:0031390">
    <property type="term" value="C:Ctf18 RFC-like complex"/>
    <property type="evidence" value="ECO:0007669"/>
    <property type="project" value="InterPro"/>
</dbReference>
<dbReference type="GO" id="GO:0007064">
    <property type="term" value="P:mitotic sister chromatid cohesion"/>
    <property type="evidence" value="ECO:0007669"/>
    <property type="project" value="InterPro"/>
</dbReference>
<accession>A0A7J7I4P6</accession>
<keyword evidence="2" id="KW-1185">Reference proteome</keyword>
<proteinExistence type="predicted"/>
<dbReference type="Proteomes" id="UP000593564">
    <property type="component" value="Unassembled WGS sequence"/>
</dbReference>
<evidence type="ECO:0000313" key="2">
    <source>
        <dbReference type="Proteomes" id="UP000593564"/>
    </source>
</evidence>
<comment type="caution">
    <text evidence="1">The sequence shown here is derived from an EMBL/GenBank/DDBJ whole genome shotgun (WGS) entry which is preliminary data.</text>
</comment>
<reference evidence="1 2" key="2">
    <citation type="submission" date="2020-07" db="EMBL/GenBank/DDBJ databases">
        <title>Genome assembly of wild tea tree DASZ reveals pedigree and selection history of tea varieties.</title>
        <authorList>
            <person name="Zhang W."/>
        </authorList>
    </citation>
    <scope>NUCLEOTIDE SEQUENCE [LARGE SCALE GENOMIC DNA]</scope>
    <source>
        <strain evidence="2">cv. G240</strain>
        <tissue evidence="1">Leaf</tissue>
    </source>
</reference>
<evidence type="ECO:0008006" key="3">
    <source>
        <dbReference type="Google" id="ProtNLM"/>
    </source>
</evidence>
<protein>
    <recommendedName>
        <fullName evidence="3">Chromosome transmission fidelity protein 8</fullName>
    </recommendedName>
</protein>
<dbReference type="AlphaFoldDB" id="A0A7J7I4P6"/>